<evidence type="ECO:0000259" key="4">
    <source>
        <dbReference type="Pfam" id="PF24883"/>
    </source>
</evidence>
<dbReference type="Gene3D" id="3.40.50.300">
    <property type="entry name" value="P-loop containing nucleotide triphosphate hydrolases"/>
    <property type="match status" value="1"/>
</dbReference>
<dbReference type="EMBL" id="JACAZH010000032">
    <property type="protein sequence ID" value="KAF7338853.1"/>
    <property type="molecule type" value="Genomic_DNA"/>
</dbReference>
<dbReference type="InterPro" id="IPR001245">
    <property type="entry name" value="Ser-Thr/Tyr_kinase_cat_dom"/>
</dbReference>
<dbReference type="SUPFAM" id="SSF56112">
    <property type="entry name" value="Protein kinase-like (PK-like)"/>
    <property type="match status" value="1"/>
</dbReference>
<name>A0A8H6XCL0_9AGAR</name>
<dbReference type="InterPro" id="IPR027417">
    <property type="entry name" value="P-loop_NTPase"/>
</dbReference>
<dbReference type="AlphaFoldDB" id="A0A8H6XCL0"/>
<dbReference type="Pfam" id="PF22939">
    <property type="entry name" value="WHD_GPIID"/>
    <property type="match status" value="1"/>
</dbReference>
<keyword evidence="1" id="KW-0677">Repeat</keyword>
<dbReference type="InterPro" id="IPR054471">
    <property type="entry name" value="GPIID_WHD"/>
</dbReference>
<sequence>MAEMAGLVASILQLVDTVAKAREYIHDFRNARKDQKKLLLEIKNLDPLLTQLHQRILSAQTAGAIRAVQKFIKPLEQLKGTMDQLAKKLNPVGTSGKIANRLTWSLWGKDDVHEALNTVERFKTLLGVWLSMDICFTSVGIASAMQDVAGKLHDTAHAVEALDRKQFVYHCDIISTVMHTAEEQRIGHTNVSKSLATIARSQDAADRDTIIGWYSPLNFFLRQADVFSTYQPGTGQWFLMNSTFQEWKAGKGKVLWCRGMPGAGKTVLLSAVIDHLRTDPQGDNVGVAAIYLSHKESDAHTPSTLLAGLWRQLVLRKSIAHVQSLYQAHCEPCTRPSLEEDLIVLRSVVSEYSKVFILVDALDEYPDPQRSLLLRHLAALGPSVNLMLASRPHTTIDHRISKFTTVEIRATAEDIRIYLSERIQNSPLISKHLKNSPHLRNLIESKVVQHSDGMFLLAKLHIDSLMEKLTIRSVREALESIPDDLESTYDEVVERINRQTKEYRKVAWLTLSWITNAKRPLRPSELREALAVEPGDKALDPENLVDDDTVISACAGLVVINGNDDTIRLVHYTLQNYLERIQSRQFPDAPLQITTVCLTYLSFDKPTHQSWHSQTDPAFWNYSAAYWMVHTRGEAESRIKPLILSFLARPTQWLTQEIPSSAEGFPTSPLWISTAFNLDEICGHLIDVVSKELCTDLDSVIGRLIRLVRDPESSLELPKTDAQVVLDLVQTLLDHDAFLPVRSALFPLLLELSRVHKLYPTCFVLTGLQEVEEYPAEYGSTNDVYHAILCGTSVSVKLWKPRYSPNIEKPPLPEPFGHEALIWRQLAHPNVLPFFGLSYYNKRLSLVSPWMENERALPISGSLHSVKQDSLTRAQNHMPAVYDTNPPELFTGESQISLASDVYAFAYICQKVLTWEPPFVEMRTDAAIIMAILNGVRPTQPASSLGIPVLDNLWSLMYDCWKADPRERPVIGEIIERLRSPLIGATTSNPTAEWNQELTCKFRRSLQAQPLLPAADYIIFELINALELVDLWTPGPVRRSGEK</sequence>
<dbReference type="InterPro" id="IPR011009">
    <property type="entry name" value="Kinase-like_dom_sf"/>
</dbReference>
<dbReference type="PANTHER" id="PTHR10039">
    <property type="entry name" value="AMELOGENIN"/>
    <property type="match status" value="1"/>
</dbReference>
<dbReference type="Proteomes" id="UP000623467">
    <property type="component" value="Unassembled WGS sequence"/>
</dbReference>
<comment type="caution">
    <text evidence="5">The sequence shown here is derived from an EMBL/GenBank/DDBJ whole genome shotgun (WGS) entry which is preliminary data.</text>
</comment>
<proteinExistence type="predicted"/>
<dbReference type="OrthoDB" id="448455at2759"/>
<dbReference type="GO" id="GO:0004672">
    <property type="term" value="F:protein kinase activity"/>
    <property type="evidence" value="ECO:0007669"/>
    <property type="project" value="InterPro"/>
</dbReference>
<dbReference type="Pfam" id="PF07714">
    <property type="entry name" value="PK_Tyr_Ser-Thr"/>
    <property type="match status" value="1"/>
</dbReference>
<organism evidence="5 6">
    <name type="scientific">Mycena sanguinolenta</name>
    <dbReference type="NCBI Taxonomy" id="230812"/>
    <lineage>
        <taxon>Eukaryota</taxon>
        <taxon>Fungi</taxon>
        <taxon>Dikarya</taxon>
        <taxon>Basidiomycota</taxon>
        <taxon>Agaricomycotina</taxon>
        <taxon>Agaricomycetes</taxon>
        <taxon>Agaricomycetidae</taxon>
        <taxon>Agaricales</taxon>
        <taxon>Marasmiineae</taxon>
        <taxon>Mycenaceae</taxon>
        <taxon>Mycena</taxon>
    </lineage>
</organism>
<dbReference type="Pfam" id="PF24883">
    <property type="entry name" value="NPHP3_N"/>
    <property type="match status" value="1"/>
</dbReference>
<dbReference type="Gene3D" id="1.10.510.10">
    <property type="entry name" value="Transferase(Phosphotransferase) domain 1"/>
    <property type="match status" value="1"/>
</dbReference>
<keyword evidence="6" id="KW-1185">Reference proteome</keyword>
<evidence type="ECO:0000256" key="1">
    <source>
        <dbReference type="ARBA" id="ARBA00022737"/>
    </source>
</evidence>
<evidence type="ECO:0000259" key="2">
    <source>
        <dbReference type="Pfam" id="PF07714"/>
    </source>
</evidence>
<feature type="domain" description="Serine-threonine/tyrosine-protein kinase catalytic" evidence="2">
    <location>
        <begin position="868"/>
        <end position="978"/>
    </location>
</feature>
<evidence type="ECO:0000313" key="5">
    <source>
        <dbReference type="EMBL" id="KAF7338853.1"/>
    </source>
</evidence>
<reference evidence="5" key="1">
    <citation type="submission" date="2020-05" db="EMBL/GenBank/DDBJ databases">
        <title>Mycena genomes resolve the evolution of fungal bioluminescence.</title>
        <authorList>
            <person name="Tsai I.J."/>
        </authorList>
    </citation>
    <scope>NUCLEOTIDE SEQUENCE</scope>
    <source>
        <strain evidence="5">160909Yilan</strain>
    </source>
</reference>
<feature type="domain" description="GPI inositol-deacylase winged helix" evidence="3">
    <location>
        <begin position="499"/>
        <end position="579"/>
    </location>
</feature>
<evidence type="ECO:0000313" key="6">
    <source>
        <dbReference type="Proteomes" id="UP000623467"/>
    </source>
</evidence>
<feature type="domain" description="Nephrocystin 3-like N-terminal" evidence="4">
    <location>
        <begin position="233"/>
        <end position="391"/>
    </location>
</feature>
<gene>
    <name evidence="5" type="ORF">MSAN_02208300</name>
</gene>
<accession>A0A8H6XCL0</accession>
<dbReference type="PANTHER" id="PTHR10039:SF15">
    <property type="entry name" value="NACHT DOMAIN-CONTAINING PROTEIN"/>
    <property type="match status" value="1"/>
</dbReference>
<dbReference type="InterPro" id="IPR056884">
    <property type="entry name" value="NPHP3-like_N"/>
</dbReference>
<protein>
    <recommendedName>
        <fullName evidence="7">NACHT domain-containing protein</fullName>
    </recommendedName>
</protein>
<dbReference type="SUPFAM" id="SSF52540">
    <property type="entry name" value="P-loop containing nucleoside triphosphate hydrolases"/>
    <property type="match status" value="1"/>
</dbReference>
<dbReference type="Gene3D" id="3.30.200.20">
    <property type="entry name" value="Phosphorylase Kinase, domain 1"/>
    <property type="match status" value="1"/>
</dbReference>
<evidence type="ECO:0000259" key="3">
    <source>
        <dbReference type="Pfam" id="PF22939"/>
    </source>
</evidence>
<evidence type="ECO:0008006" key="7">
    <source>
        <dbReference type="Google" id="ProtNLM"/>
    </source>
</evidence>